<accession>A0A0C2SN84</accession>
<name>A0A0C2SN84_AMAMK</name>
<proteinExistence type="predicted"/>
<gene>
    <name evidence="3" type="ORF">M378DRAFT_11266</name>
</gene>
<organism evidence="3 4">
    <name type="scientific">Amanita muscaria (strain Koide BX008)</name>
    <dbReference type="NCBI Taxonomy" id="946122"/>
    <lineage>
        <taxon>Eukaryota</taxon>
        <taxon>Fungi</taxon>
        <taxon>Dikarya</taxon>
        <taxon>Basidiomycota</taxon>
        <taxon>Agaricomycotina</taxon>
        <taxon>Agaricomycetes</taxon>
        <taxon>Agaricomycetidae</taxon>
        <taxon>Agaricales</taxon>
        <taxon>Pluteineae</taxon>
        <taxon>Amanitaceae</taxon>
        <taxon>Amanita</taxon>
    </lineage>
</organism>
<sequence>MRLSTVFISAAFVLASMSAALPVERGDMLVARFADPDFPTEVEARAYDEELELYARGTVPSKSAGGRNEDDWNPIYRTTSREPLLGSPPDQPKNDRGVPRKSLFGYRPNTDSRPHPRQRYIAKNNGWHKGSPGFSP</sequence>
<reference evidence="3 4" key="1">
    <citation type="submission" date="2014-04" db="EMBL/GenBank/DDBJ databases">
        <title>Evolutionary Origins and Diversification of the Mycorrhizal Mutualists.</title>
        <authorList>
            <consortium name="DOE Joint Genome Institute"/>
            <consortium name="Mycorrhizal Genomics Consortium"/>
            <person name="Kohler A."/>
            <person name="Kuo A."/>
            <person name="Nagy L.G."/>
            <person name="Floudas D."/>
            <person name="Copeland A."/>
            <person name="Barry K.W."/>
            <person name="Cichocki N."/>
            <person name="Veneault-Fourrey C."/>
            <person name="LaButti K."/>
            <person name="Lindquist E.A."/>
            <person name="Lipzen A."/>
            <person name="Lundell T."/>
            <person name="Morin E."/>
            <person name="Murat C."/>
            <person name="Riley R."/>
            <person name="Ohm R."/>
            <person name="Sun H."/>
            <person name="Tunlid A."/>
            <person name="Henrissat B."/>
            <person name="Grigoriev I.V."/>
            <person name="Hibbett D.S."/>
            <person name="Martin F."/>
        </authorList>
    </citation>
    <scope>NUCLEOTIDE SEQUENCE [LARGE SCALE GENOMIC DNA]</scope>
    <source>
        <strain evidence="3 4">Koide BX008</strain>
    </source>
</reference>
<dbReference type="AlphaFoldDB" id="A0A0C2SN84"/>
<keyword evidence="4" id="KW-1185">Reference proteome</keyword>
<evidence type="ECO:0000256" key="1">
    <source>
        <dbReference type="SAM" id="MobiDB-lite"/>
    </source>
</evidence>
<dbReference type="EMBL" id="KN818247">
    <property type="protein sequence ID" value="KIL64695.1"/>
    <property type="molecule type" value="Genomic_DNA"/>
</dbReference>
<protein>
    <submittedName>
        <fullName evidence="3">Uncharacterized protein</fullName>
    </submittedName>
</protein>
<dbReference type="InParanoid" id="A0A0C2SN84"/>
<feature type="region of interest" description="Disordered" evidence="1">
    <location>
        <begin position="56"/>
        <end position="136"/>
    </location>
</feature>
<dbReference type="Proteomes" id="UP000054549">
    <property type="component" value="Unassembled WGS sequence"/>
</dbReference>
<evidence type="ECO:0000313" key="3">
    <source>
        <dbReference type="EMBL" id="KIL64695.1"/>
    </source>
</evidence>
<evidence type="ECO:0000313" key="4">
    <source>
        <dbReference type="Proteomes" id="UP000054549"/>
    </source>
</evidence>
<keyword evidence="2" id="KW-0732">Signal</keyword>
<evidence type="ECO:0000256" key="2">
    <source>
        <dbReference type="SAM" id="SignalP"/>
    </source>
</evidence>
<feature type="chain" id="PRO_5002167625" evidence="2">
    <location>
        <begin position="21"/>
        <end position="136"/>
    </location>
</feature>
<feature type="signal peptide" evidence="2">
    <location>
        <begin position="1"/>
        <end position="20"/>
    </location>
</feature>
<dbReference type="STRING" id="946122.A0A0C2SN84"/>
<dbReference type="HOGENOM" id="CLU_1937585_0_0_1"/>